<comment type="caution">
    <text evidence="2">The sequence shown here is derived from an EMBL/GenBank/DDBJ whole genome shotgun (WGS) entry which is preliminary data.</text>
</comment>
<dbReference type="Proteomes" id="UP001230188">
    <property type="component" value="Unassembled WGS sequence"/>
</dbReference>
<dbReference type="AlphaFoldDB" id="A0AAD7UDT6"/>
<dbReference type="InterPro" id="IPR029063">
    <property type="entry name" value="SAM-dependent_MTases_sf"/>
</dbReference>
<dbReference type="InterPro" id="IPR007848">
    <property type="entry name" value="Small_mtfrase_dom"/>
</dbReference>
<feature type="domain" description="Methyltransferase small" evidence="1">
    <location>
        <begin position="13"/>
        <end position="137"/>
    </location>
</feature>
<proteinExistence type="predicted"/>
<evidence type="ECO:0000259" key="1">
    <source>
        <dbReference type="Pfam" id="PF05175"/>
    </source>
</evidence>
<dbReference type="PANTHER" id="PTHR47739">
    <property type="entry name" value="TRNA1(VAL) (ADENINE(37)-N6)-METHYLTRANSFERASE"/>
    <property type="match status" value="1"/>
</dbReference>
<dbReference type="SUPFAM" id="SSF53335">
    <property type="entry name" value="S-adenosyl-L-methionine-dependent methyltransferases"/>
    <property type="match status" value="1"/>
</dbReference>
<evidence type="ECO:0000313" key="2">
    <source>
        <dbReference type="EMBL" id="KAJ8602152.1"/>
    </source>
</evidence>
<reference evidence="2" key="1">
    <citation type="submission" date="2023-01" db="EMBL/GenBank/DDBJ databases">
        <title>Metagenome sequencing of chrysophaentin producing Chrysophaeum taylorii.</title>
        <authorList>
            <person name="Davison J."/>
            <person name="Bewley C."/>
        </authorList>
    </citation>
    <scope>NUCLEOTIDE SEQUENCE</scope>
    <source>
        <strain evidence="2">NIES-1699</strain>
    </source>
</reference>
<dbReference type="GO" id="GO:0008168">
    <property type="term" value="F:methyltransferase activity"/>
    <property type="evidence" value="ECO:0007669"/>
    <property type="project" value="InterPro"/>
</dbReference>
<protein>
    <recommendedName>
        <fullName evidence="1">Methyltransferase small domain-containing protein</fullName>
    </recommendedName>
</protein>
<organism evidence="2 3">
    <name type="scientific">Chrysophaeum taylorii</name>
    <dbReference type="NCBI Taxonomy" id="2483200"/>
    <lineage>
        <taxon>Eukaryota</taxon>
        <taxon>Sar</taxon>
        <taxon>Stramenopiles</taxon>
        <taxon>Ochrophyta</taxon>
        <taxon>Pelagophyceae</taxon>
        <taxon>Pelagomonadales</taxon>
        <taxon>Pelagomonadaceae</taxon>
        <taxon>Chrysophaeum</taxon>
    </lineage>
</organism>
<evidence type="ECO:0000313" key="3">
    <source>
        <dbReference type="Proteomes" id="UP001230188"/>
    </source>
</evidence>
<gene>
    <name evidence="2" type="ORF">CTAYLR_003503</name>
</gene>
<keyword evidence="3" id="KW-1185">Reference proteome</keyword>
<dbReference type="InterPro" id="IPR050210">
    <property type="entry name" value="tRNA_Adenine-N(6)_MTase"/>
</dbReference>
<sequence>MVCGWRGAELKPEAQWVLDLGSGVGSVGLTALWRLPEAARLVMVEAQEASVRLARKSVEANGLEERVRIVHGDLREFRESGFDLVTGSPPYFRPGNAVASPNSQRAHCRLELRGGVDEYCEAAARCLKPGGVFVFVMAAADTRCEEAPRRAGLDVIERYDFAFKRGRAPHISTIACRLRRRDEVMLPPRRDVVMTLREADGRRSVEYRSWQVLMQQQQVSVAPPDCRRRSHEEIITLVRGFLTWVEYSHHHRIADR</sequence>
<dbReference type="Pfam" id="PF05175">
    <property type="entry name" value="MTS"/>
    <property type="match status" value="1"/>
</dbReference>
<dbReference type="PANTHER" id="PTHR47739:SF1">
    <property type="entry name" value="TRNA1(VAL) (ADENINE(37)-N6)-METHYLTRANSFERASE"/>
    <property type="match status" value="1"/>
</dbReference>
<dbReference type="Gene3D" id="3.40.50.150">
    <property type="entry name" value="Vaccinia Virus protein VP39"/>
    <property type="match status" value="1"/>
</dbReference>
<accession>A0AAD7UDT6</accession>
<name>A0AAD7UDT6_9STRA</name>
<dbReference type="EMBL" id="JAQMWT010000389">
    <property type="protein sequence ID" value="KAJ8602152.1"/>
    <property type="molecule type" value="Genomic_DNA"/>
</dbReference>
<dbReference type="CDD" id="cd02440">
    <property type="entry name" value="AdoMet_MTases"/>
    <property type="match status" value="1"/>
</dbReference>